<proteinExistence type="predicted"/>
<feature type="transmembrane region" description="Helical" evidence="2">
    <location>
        <begin position="183"/>
        <end position="207"/>
    </location>
</feature>
<dbReference type="Proteomes" id="UP001072034">
    <property type="component" value="Unassembled WGS sequence"/>
</dbReference>
<protein>
    <recommendedName>
        <fullName evidence="3">LppM domain-containing protein</fullName>
    </recommendedName>
</protein>
<evidence type="ECO:0000313" key="5">
    <source>
        <dbReference type="Proteomes" id="UP001072034"/>
    </source>
</evidence>
<feature type="domain" description="LppM" evidence="3">
    <location>
        <begin position="30"/>
        <end position="176"/>
    </location>
</feature>
<keyword evidence="2" id="KW-1133">Transmembrane helix</keyword>
<feature type="region of interest" description="Disordered" evidence="1">
    <location>
        <begin position="214"/>
        <end position="345"/>
    </location>
</feature>
<comment type="caution">
    <text evidence="4">The sequence shown here is derived from an EMBL/GenBank/DDBJ whole genome shotgun (WGS) entry which is preliminary data.</text>
</comment>
<keyword evidence="2" id="KW-0812">Transmembrane</keyword>
<reference evidence="4" key="1">
    <citation type="submission" date="2022-10" db="EMBL/GenBank/DDBJ databases">
        <title>Genome sequence of Actinomyces israelii ATCC 10048.</title>
        <authorList>
            <person name="Watt R.M."/>
            <person name="Tong W.M."/>
        </authorList>
    </citation>
    <scope>NUCLEOTIDE SEQUENCE</scope>
    <source>
        <strain evidence="4">ATCC 10048</strain>
    </source>
</reference>
<feature type="compositionally biased region" description="Polar residues" evidence="1">
    <location>
        <begin position="336"/>
        <end position="345"/>
    </location>
</feature>
<keyword evidence="5" id="KW-1185">Reference proteome</keyword>
<dbReference type="EMBL" id="JAPTMY010000009">
    <property type="protein sequence ID" value="MCZ0857530.1"/>
    <property type="molecule type" value="Genomic_DNA"/>
</dbReference>
<gene>
    <name evidence="4" type="ORF">OHJ16_05675</name>
</gene>
<accession>A0ABT4I728</accession>
<name>A0ABT4I728_9ACTO</name>
<keyword evidence="2" id="KW-0472">Membrane</keyword>
<evidence type="ECO:0000313" key="4">
    <source>
        <dbReference type="EMBL" id="MCZ0857530.1"/>
    </source>
</evidence>
<dbReference type="RefSeq" id="WP_268917098.1">
    <property type="nucleotide sequence ID" value="NZ_JAPTMY010000009.1"/>
</dbReference>
<dbReference type="InterPro" id="IPR053807">
    <property type="entry name" value="LppM"/>
</dbReference>
<dbReference type="Pfam" id="PF21946">
    <property type="entry name" value="LppM"/>
    <property type="match status" value="1"/>
</dbReference>
<feature type="compositionally biased region" description="Polar residues" evidence="1">
    <location>
        <begin position="307"/>
        <end position="328"/>
    </location>
</feature>
<evidence type="ECO:0000256" key="2">
    <source>
        <dbReference type="SAM" id="Phobius"/>
    </source>
</evidence>
<evidence type="ECO:0000256" key="1">
    <source>
        <dbReference type="SAM" id="MobiDB-lite"/>
    </source>
</evidence>
<evidence type="ECO:0000259" key="3">
    <source>
        <dbReference type="Pfam" id="PF21946"/>
    </source>
</evidence>
<sequence length="345" mass="37038">MRAMASAALRRLGLTLIIPALLALSACGINYDVTIHSNDTVDLTAVFWGLDKEIMESACSAKGLADSAPSSSKLNPTYTLTEYKGHPACQVDAEAVPLSEFSGSHEDLSITHSDGKFEVTVPSTDSNNRYEGLDSRYTVTFPGRVIEASGNAKTSGNTVTWDDYLNANEDLHAVGRDSPDPPWAWIGVGAIAVMIVGGGAALTVIMVTRRKHSANGAPPGPYNQPGTPYQLYQPGIPQPAYEQSGHAQPGYGQPSYRQSGYSQPDHAQPGSEYAQQGPTQPGCGQADYGHPGYVQPGHSQPGYGQPWYSQPDYSRPSQESPGPTQSWPPSDDHSDQQSYIPYQRH</sequence>
<organism evidence="4 5">
    <name type="scientific">Actinomyces israelii</name>
    <dbReference type="NCBI Taxonomy" id="1659"/>
    <lineage>
        <taxon>Bacteria</taxon>
        <taxon>Bacillati</taxon>
        <taxon>Actinomycetota</taxon>
        <taxon>Actinomycetes</taxon>
        <taxon>Actinomycetales</taxon>
        <taxon>Actinomycetaceae</taxon>
        <taxon>Actinomyces</taxon>
    </lineage>
</organism>
<dbReference type="PROSITE" id="PS51257">
    <property type="entry name" value="PROKAR_LIPOPROTEIN"/>
    <property type="match status" value="1"/>
</dbReference>